<dbReference type="Proteomes" id="UP001300012">
    <property type="component" value="Unassembled WGS sequence"/>
</dbReference>
<evidence type="ECO:0000313" key="2">
    <source>
        <dbReference type="EMBL" id="MCR8635338.1"/>
    </source>
</evidence>
<keyword evidence="1" id="KW-0472">Membrane</keyword>
<keyword evidence="1" id="KW-1133">Transmembrane helix</keyword>
<reference evidence="2 3" key="1">
    <citation type="submission" date="2022-08" db="EMBL/GenBank/DDBJ databases">
        <title>Paenibacillus endoradicis sp. nov., Paenibacillus radicibacter sp. nov and Paenibacillus pararadicis sp. nov., three cold-adapted plant growth-promoting bacteria isolated from root of Larix gmelinii in Great Khingan.</title>
        <authorList>
            <person name="Xue H."/>
        </authorList>
    </citation>
    <scope>NUCLEOTIDE SEQUENCE [LARGE SCALE GENOMIC DNA]</scope>
    <source>
        <strain evidence="2 3">N5-1-1-5</strain>
    </source>
</reference>
<evidence type="ECO:0000313" key="3">
    <source>
        <dbReference type="Proteomes" id="UP001300012"/>
    </source>
</evidence>
<comment type="caution">
    <text evidence="2">The sequence shown here is derived from an EMBL/GenBank/DDBJ whole genome shotgun (WGS) entry which is preliminary data.</text>
</comment>
<dbReference type="EMBL" id="JANQBD010000027">
    <property type="protein sequence ID" value="MCR8635338.1"/>
    <property type="molecule type" value="Genomic_DNA"/>
</dbReference>
<sequence>MGGFNLTFWIGIVYSFAAIVRACGYTLNTIAVVAFSVSAVFISVKDLLEQMRYKHLNIFSAIISALVAFFILLPPLLNPQVSDEYKDVLAKIGDVATILGLGIVLITIGIKHSQFLLNLMQSLEKLTREKMEKANPKYQYQVVKEMATQEYKMMISINDIILELKKRDNTSFPVGRGHDGWSLFYDTLGGFEIHGGPFYDLLLERLFWDFVAQVNIASYHFSAISDPDTQRSVGHVLMWGTEMEVHNYRDIPYHKGFNEGVEAVKKAIEVWDELKENAMRLYEKHGIHE</sequence>
<keyword evidence="3" id="KW-1185">Reference proteome</keyword>
<feature type="transmembrane region" description="Helical" evidence="1">
    <location>
        <begin position="56"/>
        <end position="77"/>
    </location>
</feature>
<name>A0ABT1YSS0_9BACL</name>
<proteinExistence type="predicted"/>
<feature type="transmembrane region" description="Helical" evidence="1">
    <location>
        <begin position="89"/>
        <end position="110"/>
    </location>
</feature>
<protein>
    <recommendedName>
        <fullName evidence="4">FUSC family protein</fullName>
    </recommendedName>
</protein>
<dbReference type="RefSeq" id="WP_258216888.1">
    <property type="nucleotide sequence ID" value="NZ_JANQBD010000027.1"/>
</dbReference>
<organism evidence="2 3">
    <name type="scientific">Paenibacillus radicis</name>
    <name type="common">ex Xue et al. 2023</name>
    <dbReference type="NCBI Taxonomy" id="2972489"/>
    <lineage>
        <taxon>Bacteria</taxon>
        <taxon>Bacillati</taxon>
        <taxon>Bacillota</taxon>
        <taxon>Bacilli</taxon>
        <taxon>Bacillales</taxon>
        <taxon>Paenibacillaceae</taxon>
        <taxon>Paenibacillus</taxon>
    </lineage>
</organism>
<feature type="transmembrane region" description="Helical" evidence="1">
    <location>
        <begin position="12"/>
        <end position="44"/>
    </location>
</feature>
<accession>A0ABT1YSS0</accession>
<keyword evidence="1" id="KW-0812">Transmembrane</keyword>
<gene>
    <name evidence="2" type="ORF">NV381_29465</name>
</gene>
<evidence type="ECO:0000256" key="1">
    <source>
        <dbReference type="SAM" id="Phobius"/>
    </source>
</evidence>
<evidence type="ECO:0008006" key="4">
    <source>
        <dbReference type="Google" id="ProtNLM"/>
    </source>
</evidence>